<reference evidence="1 2" key="1">
    <citation type="submission" date="2019-06" db="EMBL/GenBank/DDBJ databases">
        <title>Aeromicrobium sp. nov., isolated from a maize field.</title>
        <authorList>
            <person name="Lin S.-Y."/>
            <person name="Tsai C.-F."/>
            <person name="Young C.-C."/>
        </authorList>
    </citation>
    <scope>NUCLEOTIDE SEQUENCE [LARGE SCALE GENOMIC DNA]</scope>
    <source>
        <strain evidence="1 2">CC-CFT486</strain>
    </source>
</reference>
<organism evidence="1 2">
    <name type="scientific">Aeromicrobium terrae</name>
    <dbReference type="NCBI Taxonomy" id="2498846"/>
    <lineage>
        <taxon>Bacteria</taxon>
        <taxon>Bacillati</taxon>
        <taxon>Actinomycetota</taxon>
        <taxon>Actinomycetes</taxon>
        <taxon>Propionibacteriales</taxon>
        <taxon>Nocardioidaceae</taxon>
        <taxon>Aeromicrobium</taxon>
    </lineage>
</organism>
<evidence type="ECO:0000313" key="1">
    <source>
        <dbReference type="EMBL" id="TXL57618.1"/>
    </source>
</evidence>
<name>A0A5C8NGE8_9ACTN</name>
<protein>
    <submittedName>
        <fullName evidence="1">Uncharacterized protein</fullName>
    </submittedName>
</protein>
<gene>
    <name evidence="1" type="ORF">FHP06_12575</name>
</gene>
<evidence type="ECO:0000313" key="2">
    <source>
        <dbReference type="Proteomes" id="UP000321571"/>
    </source>
</evidence>
<dbReference type="EMBL" id="VDUX01000006">
    <property type="protein sequence ID" value="TXL57618.1"/>
    <property type="molecule type" value="Genomic_DNA"/>
</dbReference>
<sequence>MSDAVVRRVRAELIELAVDQISKPIAHEFDIRIELAEDDGEADVVVEAASRSVRPVVTQILVSVRLDGDTIVVSRDGGAQRVEADLTEAEPDIATSFRHRLSDFVAGCIAAALSRLNAEMQRRLGGYGGS</sequence>
<keyword evidence="2" id="KW-1185">Reference proteome</keyword>
<proteinExistence type="predicted"/>
<dbReference type="Proteomes" id="UP000321571">
    <property type="component" value="Unassembled WGS sequence"/>
</dbReference>
<dbReference type="RefSeq" id="WP_147687143.1">
    <property type="nucleotide sequence ID" value="NZ_VDUX01000006.1"/>
</dbReference>
<dbReference type="AlphaFoldDB" id="A0A5C8NGE8"/>
<accession>A0A5C8NGE8</accession>
<comment type="caution">
    <text evidence="1">The sequence shown here is derived from an EMBL/GenBank/DDBJ whole genome shotgun (WGS) entry which is preliminary data.</text>
</comment>